<evidence type="ECO:0000259" key="5">
    <source>
        <dbReference type="Pfam" id="PF01555"/>
    </source>
</evidence>
<organism evidence="6 7">
    <name type="scientific">Metamycoplasma orale</name>
    <name type="common">Mycoplasma orale</name>
    <dbReference type="NCBI Taxonomy" id="2121"/>
    <lineage>
        <taxon>Bacteria</taxon>
        <taxon>Bacillati</taxon>
        <taxon>Mycoplasmatota</taxon>
        <taxon>Mycoplasmoidales</taxon>
        <taxon>Metamycoplasmataceae</taxon>
        <taxon>Metamycoplasma</taxon>
    </lineage>
</organism>
<dbReference type="PRINTS" id="PR00506">
    <property type="entry name" value="D21N6MTFRASE"/>
</dbReference>
<keyword evidence="4" id="KW-0949">S-adenosyl-L-methionine</keyword>
<dbReference type="EMBL" id="LR214940">
    <property type="protein sequence ID" value="VEU55199.1"/>
    <property type="molecule type" value="Genomic_DNA"/>
</dbReference>
<dbReference type="GO" id="GO:0008170">
    <property type="term" value="F:N-methyltransferase activity"/>
    <property type="evidence" value="ECO:0007669"/>
    <property type="project" value="InterPro"/>
</dbReference>
<evidence type="ECO:0000256" key="3">
    <source>
        <dbReference type="ARBA" id="ARBA00022679"/>
    </source>
</evidence>
<dbReference type="InterPro" id="IPR002295">
    <property type="entry name" value="N4/N6-MTase_EcoPI_Mod-like"/>
</dbReference>
<gene>
    <name evidence="6" type="ORF">NCTC10112_00080</name>
</gene>
<keyword evidence="2 6" id="KW-0489">Methyltransferase</keyword>
<keyword evidence="7" id="KW-1185">Reference proteome</keyword>
<evidence type="ECO:0000256" key="4">
    <source>
        <dbReference type="ARBA" id="ARBA00022691"/>
    </source>
</evidence>
<dbReference type="InterPro" id="IPR002941">
    <property type="entry name" value="DNA_methylase_N4/N6"/>
</dbReference>
<sequence length="237" mass="27409">MNIENSKQQLIDEYIKKVKNTPDIELNQDQKELIIEILTKIDPKYIQNAYQMLNQRVKTGFTFDEAPSTSKTNIALLAQDKKRSFINNVLNASDFENSLIIGENYDALKNLIQIEKIRAMTGGGHSNFDVIYIDPPYNTESAKTDGNVSANNNENISASKFIYRDKFSRNGWLNMMKERLVMARQLLKEDGVIFVSIDDNEQAYLKVLMDEILAKRILYAILYDKRKMKVQRKILLI</sequence>
<evidence type="ECO:0000313" key="7">
    <source>
        <dbReference type="Proteomes" id="UP000290482"/>
    </source>
</evidence>
<accession>A0A448ZVF8</accession>
<reference evidence="6 7" key="1">
    <citation type="submission" date="2019-01" db="EMBL/GenBank/DDBJ databases">
        <authorList>
            <consortium name="Pathogen Informatics"/>
        </authorList>
    </citation>
    <scope>NUCLEOTIDE SEQUENCE [LARGE SCALE GENOMIC DNA]</scope>
    <source>
        <strain evidence="6 7">NCTC10112</strain>
    </source>
</reference>
<dbReference type="Gene3D" id="3.40.50.150">
    <property type="entry name" value="Vaccinia Virus protein VP39"/>
    <property type="match status" value="1"/>
</dbReference>
<protein>
    <submittedName>
        <fullName evidence="6">C-terminal truncated Type III restriction-modification system: methylase</fullName>
    </submittedName>
</protein>
<dbReference type="SUPFAM" id="SSF53335">
    <property type="entry name" value="S-adenosyl-L-methionine-dependent methyltransferases"/>
    <property type="match status" value="1"/>
</dbReference>
<dbReference type="RefSeq" id="WP_245391667.1">
    <property type="nucleotide sequence ID" value="NZ_LR214940.1"/>
</dbReference>
<dbReference type="Proteomes" id="UP000290482">
    <property type="component" value="Chromosome"/>
</dbReference>
<dbReference type="GO" id="GO:0003677">
    <property type="term" value="F:DNA binding"/>
    <property type="evidence" value="ECO:0007669"/>
    <property type="project" value="InterPro"/>
</dbReference>
<dbReference type="Pfam" id="PF01555">
    <property type="entry name" value="N6_N4_Mtase"/>
    <property type="match status" value="1"/>
</dbReference>
<dbReference type="GO" id="GO:0032259">
    <property type="term" value="P:methylation"/>
    <property type="evidence" value="ECO:0007669"/>
    <property type="project" value="UniProtKB-KW"/>
</dbReference>
<name>A0A448ZVF8_METOS</name>
<evidence type="ECO:0000313" key="6">
    <source>
        <dbReference type="EMBL" id="VEU55199.1"/>
    </source>
</evidence>
<evidence type="ECO:0000256" key="2">
    <source>
        <dbReference type="ARBA" id="ARBA00022603"/>
    </source>
</evidence>
<dbReference type="KEGG" id="mob:NCTC10112_00080"/>
<proteinExistence type="inferred from homology"/>
<keyword evidence="3" id="KW-0808">Transferase</keyword>
<dbReference type="AlphaFoldDB" id="A0A448ZVF8"/>
<evidence type="ECO:0000256" key="1">
    <source>
        <dbReference type="ARBA" id="ARBA00006594"/>
    </source>
</evidence>
<dbReference type="PROSITE" id="PS00092">
    <property type="entry name" value="N6_MTASE"/>
    <property type="match status" value="1"/>
</dbReference>
<dbReference type="InterPro" id="IPR029063">
    <property type="entry name" value="SAM-dependent_MTases_sf"/>
</dbReference>
<dbReference type="InterPro" id="IPR002052">
    <property type="entry name" value="DNA_methylase_N6_adenine_CS"/>
</dbReference>
<feature type="domain" description="DNA methylase N-4/N-6" evidence="5">
    <location>
        <begin position="129"/>
        <end position="226"/>
    </location>
</feature>
<comment type="similarity">
    <text evidence="1">Belongs to the N(4)/N(6)-methyltransferase family.</text>
</comment>